<comment type="subcellular location">
    <subcellularLocation>
        <location evidence="4">Cell outer membrane</location>
    </subcellularLocation>
</comment>
<dbReference type="GO" id="GO:0043165">
    <property type="term" value="P:Gram-negative-bacterium-type cell outer membrane assembly"/>
    <property type="evidence" value="ECO:0007669"/>
    <property type="project" value="UniProtKB-UniRule"/>
</dbReference>
<comment type="function">
    <text evidence="4">Part of the outer membrane protein assembly complex, which is involved in assembly and insertion of beta-barrel proteins into the outer membrane.</text>
</comment>
<organism evidence="7 8">
    <name type="scientific">Brachymonas denitrificans DSM 15123</name>
    <dbReference type="NCBI Taxonomy" id="1121117"/>
    <lineage>
        <taxon>Bacteria</taxon>
        <taxon>Pseudomonadati</taxon>
        <taxon>Pseudomonadota</taxon>
        <taxon>Betaproteobacteria</taxon>
        <taxon>Burkholderiales</taxon>
        <taxon>Comamonadaceae</taxon>
        <taxon>Brachymonas</taxon>
    </lineage>
</organism>
<proteinExistence type="inferred from homology"/>
<keyword evidence="2 4" id="KW-0472">Membrane</keyword>
<feature type="region of interest" description="Disordered" evidence="5">
    <location>
        <begin position="126"/>
        <end position="174"/>
    </location>
</feature>
<dbReference type="AlphaFoldDB" id="A0A1H8KQR0"/>
<evidence type="ECO:0000259" key="6">
    <source>
        <dbReference type="Pfam" id="PF04355"/>
    </source>
</evidence>
<dbReference type="GO" id="GO:1990063">
    <property type="term" value="C:Bam protein complex"/>
    <property type="evidence" value="ECO:0007669"/>
    <property type="project" value="TreeGrafter"/>
</dbReference>
<dbReference type="InterPro" id="IPR007450">
    <property type="entry name" value="BamE_dom"/>
</dbReference>
<dbReference type="InterPro" id="IPR026592">
    <property type="entry name" value="BamE"/>
</dbReference>
<dbReference type="Gene3D" id="3.30.1450.10">
    <property type="match status" value="1"/>
</dbReference>
<feature type="domain" description="Outer membrane protein assembly factor BamE" evidence="6">
    <location>
        <begin position="40"/>
        <end position="110"/>
    </location>
</feature>
<dbReference type="GO" id="GO:0030674">
    <property type="term" value="F:protein-macromolecule adaptor activity"/>
    <property type="evidence" value="ECO:0007669"/>
    <property type="project" value="TreeGrafter"/>
</dbReference>
<gene>
    <name evidence="4" type="primary">bamE</name>
    <name evidence="7" type="ORF">SAMN02745977_02425</name>
</gene>
<evidence type="ECO:0000256" key="2">
    <source>
        <dbReference type="ARBA" id="ARBA00023136"/>
    </source>
</evidence>
<evidence type="ECO:0000313" key="8">
    <source>
        <dbReference type="Proteomes" id="UP000199531"/>
    </source>
</evidence>
<name>A0A1H8KQR0_9BURK</name>
<dbReference type="HAMAP" id="MF_00925">
    <property type="entry name" value="OM_assembly_BamE"/>
    <property type="match status" value="1"/>
</dbReference>
<evidence type="ECO:0000256" key="5">
    <source>
        <dbReference type="SAM" id="MobiDB-lite"/>
    </source>
</evidence>
<dbReference type="GO" id="GO:0051205">
    <property type="term" value="P:protein insertion into membrane"/>
    <property type="evidence" value="ECO:0007669"/>
    <property type="project" value="UniProtKB-UniRule"/>
</dbReference>
<feature type="compositionally biased region" description="Polar residues" evidence="5">
    <location>
        <begin position="164"/>
        <end position="174"/>
    </location>
</feature>
<dbReference type="RefSeq" id="WP_091818325.1">
    <property type="nucleotide sequence ID" value="NZ_FOCW01000012.1"/>
</dbReference>
<accession>A0A1H8KQR0</accession>
<protein>
    <recommendedName>
        <fullName evidence="4">Outer membrane protein assembly factor BamE</fullName>
    </recommendedName>
</protein>
<sequence>MPAQNPARLPRRWLTAASAFALSTALLAGCAVYKPEVLQGNFVSREQVSALQPGMSRDQVRQVLGTPLLTDMFRSNRWDYVFTAQHRKGVEPQKYAVAVFFEGDALARIEGAEDLPSETEFVERMSDGKVYKPRNLEASPEKLQSFTDSQKAKAKPQPELPEAPSTTSYPALPQ</sequence>
<dbReference type="OrthoDB" id="9808250at2"/>
<dbReference type="STRING" id="1121117.SAMN02745977_02425"/>
<evidence type="ECO:0000256" key="3">
    <source>
        <dbReference type="ARBA" id="ARBA00023237"/>
    </source>
</evidence>
<dbReference type="EMBL" id="FOCW01000012">
    <property type="protein sequence ID" value="SEN95151.1"/>
    <property type="molecule type" value="Genomic_DNA"/>
</dbReference>
<dbReference type="Pfam" id="PF04355">
    <property type="entry name" value="BamE"/>
    <property type="match status" value="1"/>
</dbReference>
<evidence type="ECO:0000313" key="7">
    <source>
        <dbReference type="EMBL" id="SEN95151.1"/>
    </source>
</evidence>
<comment type="similarity">
    <text evidence="4">Belongs to the BamE family.</text>
</comment>
<dbReference type="PANTHER" id="PTHR37482">
    <property type="entry name" value="OUTER MEMBRANE PROTEIN ASSEMBLY FACTOR BAME"/>
    <property type="match status" value="1"/>
</dbReference>
<evidence type="ECO:0000256" key="4">
    <source>
        <dbReference type="HAMAP-Rule" id="MF_00925"/>
    </source>
</evidence>
<keyword evidence="3 4" id="KW-0998">Cell outer membrane</keyword>
<keyword evidence="1 4" id="KW-0732">Signal</keyword>
<keyword evidence="8" id="KW-1185">Reference proteome</keyword>
<dbReference type="InterPro" id="IPR037873">
    <property type="entry name" value="BamE-like"/>
</dbReference>
<reference evidence="7 8" key="1">
    <citation type="submission" date="2016-10" db="EMBL/GenBank/DDBJ databases">
        <authorList>
            <person name="de Groot N.N."/>
        </authorList>
    </citation>
    <scope>NUCLEOTIDE SEQUENCE [LARGE SCALE GENOMIC DNA]</scope>
    <source>
        <strain evidence="7 8">DSM 15123</strain>
    </source>
</reference>
<comment type="subunit">
    <text evidence="4">Part of the Bam complex.</text>
</comment>
<dbReference type="Proteomes" id="UP000199531">
    <property type="component" value="Unassembled WGS sequence"/>
</dbReference>
<evidence type="ECO:0000256" key="1">
    <source>
        <dbReference type="ARBA" id="ARBA00022729"/>
    </source>
</evidence>
<dbReference type="PANTHER" id="PTHR37482:SF1">
    <property type="entry name" value="OUTER MEMBRANE PROTEIN ASSEMBLY FACTOR BAME"/>
    <property type="match status" value="1"/>
</dbReference>